<dbReference type="OrthoDB" id="96314at2759"/>
<evidence type="ECO:0000256" key="5">
    <source>
        <dbReference type="PIRNR" id="PIRNR000972"/>
    </source>
</evidence>
<dbReference type="FunFam" id="3.40.720.10:FF:000051">
    <property type="entry name" value="Arylsulfatase"/>
    <property type="match status" value="1"/>
</dbReference>
<evidence type="ECO:0000256" key="7">
    <source>
        <dbReference type="SAM" id="SignalP"/>
    </source>
</evidence>
<comment type="catalytic activity">
    <reaction evidence="5">
        <text>an aryl sulfate + H2O = a phenol + sulfate + H(+)</text>
        <dbReference type="Rhea" id="RHEA:17261"/>
        <dbReference type="ChEBI" id="CHEBI:15377"/>
        <dbReference type="ChEBI" id="CHEBI:15378"/>
        <dbReference type="ChEBI" id="CHEBI:16189"/>
        <dbReference type="ChEBI" id="CHEBI:33853"/>
        <dbReference type="ChEBI" id="CHEBI:140317"/>
        <dbReference type="EC" id="3.1.6.1"/>
    </reaction>
</comment>
<dbReference type="GO" id="GO:0008449">
    <property type="term" value="F:N-acetylglucosamine-6-sulfatase activity"/>
    <property type="evidence" value="ECO:0007669"/>
    <property type="project" value="TreeGrafter"/>
</dbReference>
<keyword evidence="4" id="KW-0325">Glycoprotein</keyword>
<comment type="PTM">
    <text evidence="6">The conversion to 3-oxoalanine (also known as C-formylglycine, FGly), of a serine or cysteine residue in prokaryotes and of a cysteine residue in eukaryotes, is critical for catalytic activity.</text>
</comment>
<evidence type="ECO:0000313" key="10">
    <source>
        <dbReference type="Proteomes" id="UP000800200"/>
    </source>
</evidence>
<accession>A0A6A6DX03</accession>
<dbReference type="GO" id="GO:0004065">
    <property type="term" value="F:arylsulfatase activity"/>
    <property type="evidence" value="ECO:0007669"/>
    <property type="project" value="UniProtKB-UniRule"/>
</dbReference>
<evidence type="ECO:0000259" key="8">
    <source>
        <dbReference type="Pfam" id="PF00884"/>
    </source>
</evidence>
<keyword evidence="3 5" id="KW-0378">Hydrolase</keyword>
<dbReference type="GO" id="GO:0018958">
    <property type="term" value="P:phenol-containing compound metabolic process"/>
    <property type="evidence" value="ECO:0007669"/>
    <property type="project" value="InterPro"/>
</dbReference>
<feature type="modified residue" description="3-oxoalanine (Cys)" evidence="6">
    <location>
        <position position="77"/>
    </location>
</feature>
<reference evidence="9" key="1">
    <citation type="journal article" date="2020" name="Stud. Mycol.">
        <title>101 Dothideomycetes genomes: a test case for predicting lifestyles and emergence of pathogens.</title>
        <authorList>
            <person name="Haridas S."/>
            <person name="Albert R."/>
            <person name="Binder M."/>
            <person name="Bloem J."/>
            <person name="Labutti K."/>
            <person name="Salamov A."/>
            <person name="Andreopoulos B."/>
            <person name="Baker S."/>
            <person name="Barry K."/>
            <person name="Bills G."/>
            <person name="Bluhm B."/>
            <person name="Cannon C."/>
            <person name="Castanera R."/>
            <person name="Culley D."/>
            <person name="Daum C."/>
            <person name="Ezra D."/>
            <person name="Gonzalez J."/>
            <person name="Henrissat B."/>
            <person name="Kuo A."/>
            <person name="Liang C."/>
            <person name="Lipzen A."/>
            <person name="Lutzoni F."/>
            <person name="Magnuson J."/>
            <person name="Mondo S."/>
            <person name="Nolan M."/>
            <person name="Ohm R."/>
            <person name="Pangilinan J."/>
            <person name="Park H.-J."/>
            <person name="Ramirez L."/>
            <person name="Alfaro M."/>
            <person name="Sun H."/>
            <person name="Tritt A."/>
            <person name="Yoshinaga Y."/>
            <person name="Zwiers L.-H."/>
            <person name="Turgeon B."/>
            <person name="Goodwin S."/>
            <person name="Spatafora J."/>
            <person name="Crous P."/>
            <person name="Grigoriev I."/>
        </authorList>
    </citation>
    <scope>NUCLEOTIDE SEQUENCE</scope>
    <source>
        <strain evidence="9">CBS 207.26</strain>
    </source>
</reference>
<dbReference type="InterPro" id="IPR024607">
    <property type="entry name" value="Sulfatase_CS"/>
</dbReference>
<dbReference type="PANTHER" id="PTHR43108">
    <property type="entry name" value="N-ACETYLGLUCOSAMINE-6-SULFATASE FAMILY MEMBER"/>
    <property type="match status" value="1"/>
</dbReference>
<dbReference type="InterPro" id="IPR012083">
    <property type="entry name" value="Arylsulfatase"/>
</dbReference>
<feature type="chain" id="PRO_5025568684" description="Arylsulfatase" evidence="7">
    <location>
        <begin position="18"/>
        <end position="579"/>
    </location>
</feature>
<dbReference type="PROSITE" id="PS00523">
    <property type="entry name" value="SULFATASE_1"/>
    <property type="match status" value="1"/>
</dbReference>
<dbReference type="InterPro" id="IPR017850">
    <property type="entry name" value="Alkaline_phosphatase_core_sf"/>
</dbReference>
<feature type="signal peptide" evidence="7">
    <location>
        <begin position="1"/>
        <end position="17"/>
    </location>
</feature>
<dbReference type="EC" id="3.1.6.1" evidence="5"/>
<dbReference type="EMBL" id="ML994643">
    <property type="protein sequence ID" value="KAF2183305.1"/>
    <property type="molecule type" value="Genomic_DNA"/>
</dbReference>
<dbReference type="GO" id="GO:0005539">
    <property type="term" value="F:glycosaminoglycan binding"/>
    <property type="evidence" value="ECO:0007669"/>
    <property type="project" value="TreeGrafter"/>
</dbReference>
<dbReference type="AlphaFoldDB" id="A0A6A6DX03"/>
<evidence type="ECO:0000256" key="6">
    <source>
        <dbReference type="PIRSR" id="PIRSR000972-50"/>
    </source>
</evidence>
<keyword evidence="2 7" id="KW-0732">Signal</keyword>
<dbReference type="Gene3D" id="3.40.720.10">
    <property type="entry name" value="Alkaline Phosphatase, subunit A"/>
    <property type="match status" value="1"/>
</dbReference>
<name>A0A6A6DX03_9PEZI</name>
<gene>
    <name evidence="9" type="ORF">K469DRAFT_668324</name>
</gene>
<proteinExistence type="inferred from homology"/>
<dbReference type="Proteomes" id="UP000800200">
    <property type="component" value="Unassembled WGS sequence"/>
</dbReference>
<protein>
    <recommendedName>
        <fullName evidence="5">Arylsulfatase</fullName>
        <shortName evidence="5">AS</shortName>
        <ecNumber evidence="5">3.1.6.1</ecNumber>
    </recommendedName>
    <alternativeName>
        <fullName evidence="5">Aryl-sulfate sulphohydrolase</fullName>
    </alternativeName>
</protein>
<evidence type="ECO:0000256" key="4">
    <source>
        <dbReference type="ARBA" id="ARBA00023180"/>
    </source>
</evidence>
<evidence type="ECO:0000256" key="2">
    <source>
        <dbReference type="ARBA" id="ARBA00022729"/>
    </source>
</evidence>
<dbReference type="CDD" id="cd16147">
    <property type="entry name" value="G6S"/>
    <property type="match status" value="1"/>
</dbReference>
<organism evidence="9 10">
    <name type="scientific">Zopfia rhizophila CBS 207.26</name>
    <dbReference type="NCBI Taxonomy" id="1314779"/>
    <lineage>
        <taxon>Eukaryota</taxon>
        <taxon>Fungi</taxon>
        <taxon>Dikarya</taxon>
        <taxon>Ascomycota</taxon>
        <taxon>Pezizomycotina</taxon>
        <taxon>Dothideomycetes</taxon>
        <taxon>Dothideomycetes incertae sedis</taxon>
        <taxon>Zopfiaceae</taxon>
        <taxon>Zopfia</taxon>
    </lineage>
</organism>
<dbReference type="SUPFAM" id="SSF53649">
    <property type="entry name" value="Alkaline phosphatase-like"/>
    <property type="match status" value="1"/>
</dbReference>
<dbReference type="PIRSF" id="PIRSF000972">
    <property type="entry name" value="Arylsulf_plant"/>
    <property type="match status" value="1"/>
</dbReference>
<evidence type="ECO:0000256" key="3">
    <source>
        <dbReference type="ARBA" id="ARBA00022801"/>
    </source>
</evidence>
<feature type="domain" description="Sulfatase N-terminal" evidence="8">
    <location>
        <begin position="33"/>
        <end position="377"/>
    </location>
</feature>
<dbReference type="InterPro" id="IPR000917">
    <property type="entry name" value="Sulfatase_N"/>
</dbReference>
<dbReference type="PANTHER" id="PTHR43108:SF8">
    <property type="entry name" value="SD21168P"/>
    <property type="match status" value="1"/>
</dbReference>
<comment type="similarity">
    <text evidence="1 5">Belongs to the sulfatase family.</text>
</comment>
<dbReference type="Pfam" id="PF00884">
    <property type="entry name" value="Sulfatase"/>
    <property type="match status" value="1"/>
</dbReference>
<sequence length="579" mass="65476">MLWCLIFGLAWAAAAYGQNSANPKAPISLDSRPNIVFILTDDQDLHLGSLDYMPLLRKHLVEQGTSYKRHFCTIAICCPSRVSLWTGQAAHNTNVTDVSPPYGGYPKFISQGYNDNWLPVWLQEAGYNTYYTGKLFNAHTTSNYDSPFIKGFTGSDFLLDPFTYQYLNSSFQRNHDPPVNYANQYLGDVLAGKVYGFLDDAVKEDKPFFLTVAPIAPHANVDRPNGTARFAPPIPAERHANLFPNVTVPRTENFNPGNPSGASWIRNLPQQSQENVDYNDEFYRLRLRTIQSVDELVDGVVTRLEQYGILNNTYVIYSTDNGFHIGQHRLQPGKECGYEEDINIPLIVRGPGVPKNEATEIVTSHTDLSPTFLTLADAPLRATFDGQAIPFSRSGLDEAKEKRHEHVNVEFWGMYLGEGASRFNGDTDYDNNTYKAVRIISDSYSLYYSVWCTNEHELYDLKTDPGQLNNLLLNSTSNSTTLLDCPLQKLVARLDSLLFVLKSCKGKECIRPWAALHPQGDVANLQDALSPRFDDFYENQQERISFTRCELGYLLDAEGPQFNRNGLLYREGSIWHHWI</sequence>
<evidence type="ECO:0000313" key="9">
    <source>
        <dbReference type="EMBL" id="KAF2183305.1"/>
    </source>
</evidence>
<keyword evidence="10" id="KW-1185">Reference proteome</keyword>
<evidence type="ECO:0000256" key="1">
    <source>
        <dbReference type="ARBA" id="ARBA00008779"/>
    </source>
</evidence>